<dbReference type="RefSeq" id="WP_124739739.1">
    <property type="nucleotide sequence ID" value="NZ_CP034086.1"/>
</dbReference>
<dbReference type="AlphaFoldDB" id="A0A3G8MBH7"/>
<dbReference type="KEGG" id="mros:EHO51_16190"/>
<accession>A0A3G8MBH7</accession>
<dbReference type="InterPro" id="IPR021874">
    <property type="entry name" value="Phage_Mu_Gp27"/>
</dbReference>
<dbReference type="Proteomes" id="UP000273982">
    <property type="component" value="Chromosome"/>
</dbReference>
<evidence type="ECO:0000313" key="2">
    <source>
        <dbReference type="Proteomes" id="UP000273982"/>
    </source>
</evidence>
<reference evidence="1 2" key="1">
    <citation type="submission" date="2018-11" db="EMBL/GenBank/DDBJ databases">
        <title>Genome squencing of methanotrophic bacteria isolated from alkaline groundwater in Korea.</title>
        <authorList>
            <person name="Nguyen L.N."/>
        </authorList>
    </citation>
    <scope>NUCLEOTIDE SEQUENCE [LARGE SCALE GENOMIC DNA]</scope>
    <source>
        <strain evidence="1 2">GW6</strain>
    </source>
</reference>
<gene>
    <name evidence="1" type="ORF">EHO51_16190</name>
</gene>
<protein>
    <submittedName>
        <fullName evidence="1">DUF3486 family protein</fullName>
    </submittedName>
</protein>
<name>A0A3G8MBH7_9HYPH</name>
<evidence type="ECO:0000313" key="1">
    <source>
        <dbReference type="EMBL" id="AZG78148.1"/>
    </source>
</evidence>
<organism evidence="1 2">
    <name type="scientific">Methylocystis rosea</name>
    <dbReference type="NCBI Taxonomy" id="173366"/>
    <lineage>
        <taxon>Bacteria</taxon>
        <taxon>Pseudomonadati</taxon>
        <taxon>Pseudomonadota</taxon>
        <taxon>Alphaproteobacteria</taxon>
        <taxon>Hyphomicrobiales</taxon>
        <taxon>Methylocystaceae</taxon>
        <taxon>Methylocystis</taxon>
    </lineage>
</organism>
<proteinExistence type="predicted"/>
<dbReference type="Pfam" id="PF11985">
    <property type="entry name" value="Phage_Mu_Gp27"/>
    <property type="match status" value="1"/>
</dbReference>
<sequence>MASARGRLSSLDLVPEEGQEDIRWAFSELNKRERSQKEILDELNGRLVDKGLADYIISKSAFNRASVAAHRASQRLQMQRDIFSGLAPHLTPEKIDEGNIALAEFIKALIGEIISEAEGAGLSADEAMKLSRGFLAVVTAQKLSHDRKTKAEKDLATKTEKAADAVAKVAREAGLSADQVAKIRRDVLGVRT</sequence>
<dbReference type="EMBL" id="CP034086">
    <property type="protein sequence ID" value="AZG78148.1"/>
    <property type="molecule type" value="Genomic_DNA"/>
</dbReference>